<proteinExistence type="predicted"/>
<evidence type="ECO:0000256" key="1">
    <source>
        <dbReference type="SAM" id="SignalP"/>
    </source>
</evidence>
<dbReference type="HOGENOM" id="CLU_2416084_0_0_1"/>
<keyword evidence="1" id="KW-0732">Signal</keyword>
<organism evidence="2 3">
    <name type="scientific">Strigamia maritima</name>
    <name type="common">European centipede</name>
    <name type="synonym">Geophilus maritimus</name>
    <dbReference type="NCBI Taxonomy" id="126957"/>
    <lineage>
        <taxon>Eukaryota</taxon>
        <taxon>Metazoa</taxon>
        <taxon>Ecdysozoa</taxon>
        <taxon>Arthropoda</taxon>
        <taxon>Myriapoda</taxon>
        <taxon>Chilopoda</taxon>
        <taxon>Pleurostigmophora</taxon>
        <taxon>Geophilomorpha</taxon>
        <taxon>Linotaeniidae</taxon>
        <taxon>Strigamia</taxon>
    </lineage>
</organism>
<reference evidence="3" key="1">
    <citation type="submission" date="2011-05" db="EMBL/GenBank/DDBJ databases">
        <authorList>
            <person name="Richards S.R."/>
            <person name="Qu J."/>
            <person name="Jiang H."/>
            <person name="Jhangiani S.N."/>
            <person name="Agravi P."/>
            <person name="Goodspeed R."/>
            <person name="Gross S."/>
            <person name="Mandapat C."/>
            <person name="Jackson L."/>
            <person name="Mathew T."/>
            <person name="Pu L."/>
            <person name="Thornton R."/>
            <person name="Saada N."/>
            <person name="Wilczek-Boney K.B."/>
            <person name="Lee S."/>
            <person name="Kovar C."/>
            <person name="Wu Y."/>
            <person name="Scherer S.E."/>
            <person name="Worley K.C."/>
            <person name="Muzny D.M."/>
            <person name="Gibbs R."/>
        </authorList>
    </citation>
    <scope>NUCLEOTIDE SEQUENCE</scope>
    <source>
        <strain evidence="3">Brora</strain>
    </source>
</reference>
<dbReference type="EMBL" id="JH431612">
    <property type="status" value="NOT_ANNOTATED_CDS"/>
    <property type="molecule type" value="Genomic_DNA"/>
</dbReference>
<reference evidence="2" key="2">
    <citation type="submission" date="2015-02" db="UniProtKB">
        <authorList>
            <consortium name="EnsemblMetazoa"/>
        </authorList>
    </citation>
    <scope>IDENTIFICATION</scope>
</reference>
<name>T1JIT1_STRMM</name>
<feature type="signal peptide" evidence="1">
    <location>
        <begin position="1"/>
        <end position="21"/>
    </location>
</feature>
<protein>
    <submittedName>
        <fullName evidence="2">Uncharacterized protein</fullName>
    </submittedName>
</protein>
<evidence type="ECO:0000313" key="2">
    <source>
        <dbReference type="EnsemblMetazoa" id="SMAR013762-PA"/>
    </source>
</evidence>
<sequence length="92" mass="10358">MSMGPTGFGLILLIISNAIPADMTVFGSVPVIDEHSVKKKLLSQFCLNQQMLIEINDLQFAPCIQNLLIMVTLKSQLVRFVSPRKTKERRIE</sequence>
<dbReference type="AlphaFoldDB" id="T1JIT1"/>
<evidence type="ECO:0000313" key="3">
    <source>
        <dbReference type="Proteomes" id="UP000014500"/>
    </source>
</evidence>
<feature type="chain" id="PRO_5044259740" evidence="1">
    <location>
        <begin position="22"/>
        <end position="92"/>
    </location>
</feature>
<accession>T1JIT1</accession>
<dbReference type="EnsemblMetazoa" id="SMAR013762-RA">
    <property type="protein sequence ID" value="SMAR013762-PA"/>
    <property type="gene ID" value="SMAR013762"/>
</dbReference>
<dbReference type="Proteomes" id="UP000014500">
    <property type="component" value="Unassembled WGS sequence"/>
</dbReference>
<keyword evidence="3" id="KW-1185">Reference proteome</keyword>